<dbReference type="RefSeq" id="WP_192027629.1">
    <property type="nucleotide sequence ID" value="NZ_JACYTR010000001.1"/>
</dbReference>
<accession>A0AAW3ZHV6</accession>
<reference evidence="23 24" key="1">
    <citation type="submission" date="2020-09" db="EMBL/GenBank/DDBJ databases">
        <title>Pseudoxanthomonas sp. CAU 1598 isolated from sand of Yaerae Beach.</title>
        <authorList>
            <person name="Kim W."/>
        </authorList>
    </citation>
    <scope>NUCLEOTIDE SEQUENCE [LARGE SCALE GENOMIC DNA]</scope>
    <source>
        <strain evidence="23 24">CAU 1598</strain>
    </source>
</reference>
<keyword evidence="12" id="KW-0902">Two-component regulatory system</keyword>
<gene>
    <name evidence="23" type="ORF">IFO71_00895</name>
</gene>
<comment type="catalytic activity">
    <reaction evidence="1">
        <text>ATP + protein L-histidine = ADP + protein N-phospho-L-histidine.</text>
        <dbReference type="EC" id="2.7.13.3"/>
    </reaction>
</comment>
<evidence type="ECO:0000256" key="17">
    <source>
        <dbReference type="PROSITE-ProRule" id="PRU00110"/>
    </source>
</evidence>
<dbReference type="SUPFAM" id="SSF55874">
    <property type="entry name" value="ATPase domain of HSP90 chaperone/DNA topoisomerase II/histidine kinase"/>
    <property type="match status" value="1"/>
</dbReference>
<feature type="modified residue" description="Phosphohistidine" evidence="17">
    <location>
        <position position="1018"/>
    </location>
</feature>
<dbReference type="PROSITE" id="PS50109">
    <property type="entry name" value="HIS_KIN"/>
    <property type="match status" value="1"/>
</dbReference>
<dbReference type="InterPro" id="IPR035965">
    <property type="entry name" value="PAS-like_dom_sf"/>
</dbReference>
<evidence type="ECO:0000256" key="5">
    <source>
        <dbReference type="ARBA" id="ARBA00022553"/>
    </source>
</evidence>
<dbReference type="AlphaFoldDB" id="A0AAW3ZHV6"/>
<dbReference type="InterPro" id="IPR036890">
    <property type="entry name" value="HATPase_C_sf"/>
</dbReference>
<dbReference type="InterPro" id="IPR036097">
    <property type="entry name" value="HisK_dim/P_sf"/>
</dbReference>
<dbReference type="InterPro" id="IPR003018">
    <property type="entry name" value="GAF"/>
</dbReference>
<evidence type="ECO:0000256" key="2">
    <source>
        <dbReference type="ARBA" id="ARBA00004429"/>
    </source>
</evidence>
<keyword evidence="9" id="KW-0418">Kinase</keyword>
<dbReference type="PROSITE" id="PS50894">
    <property type="entry name" value="HPT"/>
    <property type="match status" value="1"/>
</dbReference>
<dbReference type="GO" id="GO:0005886">
    <property type="term" value="C:plasma membrane"/>
    <property type="evidence" value="ECO:0007669"/>
    <property type="project" value="UniProtKB-SubCell"/>
</dbReference>
<dbReference type="FunFam" id="3.30.565.10:FF:000010">
    <property type="entry name" value="Sensor histidine kinase RcsC"/>
    <property type="match status" value="1"/>
</dbReference>
<evidence type="ECO:0000259" key="19">
    <source>
        <dbReference type="PROSITE" id="PS50109"/>
    </source>
</evidence>
<dbReference type="Pfam" id="PF02518">
    <property type="entry name" value="HATPase_c"/>
    <property type="match status" value="1"/>
</dbReference>
<feature type="modified residue" description="4-aspartylphosphate" evidence="18">
    <location>
        <position position="866"/>
    </location>
</feature>
<feature type="domain" description="PAC" evidence="21">
    <location>
        <begin position="329"/>
        <end position="379"/>
    </location>
</feature>
<evidence type="ECO:0000256" key="11">
    <source>
        <dbReference type="ARBA" id="ARBA00022989"/>
    </source>
</evidence>
<dbReference type="SUPFAM" id="SSF52172">
    <property type="entry name" value="CheY-like"/>
    <property type="match status" value="1"/>
</dbReference>
<dbReference type="SUPFAM" id="SSF47226">
    <property type="entry name" value="Histidine-containing phosphotransfer domain, HPT domain"/>
    <property type="match status" value="1"/>
</dbReference>
<evidence type="ECO:0000256" key="6">
    <source>
        <dbReference type="ARBA" id="ARBA00022679"/>
    </source>
</evidence>
<keyword evidence="11" id="KW-1133">Transmembrane helix</keyword>
<keyword evidence="8" id="KW-0547">Nucleotide-binding</keyword>
<evidence type="ECO:0000256" key="4">
    <source>
        <dbReference type="ARBA" id="ARBA00022475"/>
    </source>
</evidence>
<dbReference type="CDD" id="cd16922">
    <property type="entry name" value="HATPase_EvgS-ArcB-TorS-like"/>
    <property type="match status" value="1"/>
</dbReference>
<evidence type="ECO:0000256" key="3">
    <source>
        <dbReference type="ARBA" id="ARBA00012438"/>
    </source>
</evidence>
<dbReference type="NCBIfam" id="TIGR00229">
    <property type="entry name" value="sensory_box"/>
    <property type="match status" value="1"/>
</dbReference>
<dbReference type="SMART" id="SM00387">
    <property type="entry name" value="HATPase_c"/>
    <property type="match status" value="1"/>
</dbReference>
<dbReference type="PANTHER" id="PTHR45339">
    <property type="entry name" value="HYBRID SIGNAL TRANSDUCTION HISTIDINE KINASE J"/>
    <property type="match status" value="1"/>
</dbReference>
<evidence type="ECO:0000256" key="15">
    <source>
        <dbReference type="ARBA" id="ARBA00064003"/>
    </source>
</evidence>
<evidence type="ECO:0000256" key="16">
    <source>
        <dbReference type="ARBA" id="ARBA00068150"/>
    </source>
</evidence>
<evidence type="ECO:0000256" key="8">
    <source>
        <dbReference type="ARBA" id="ARBA00022741"/>
    </source>
</evidence>
<name>A0AAW3ZHV6_9GAMM</name>
<evidence type="ECO:0000256" key="12">
    <source>
        <dbReference type="ARBA" id="ARBA00023012"/>
    </source>
</evidence>
<dbReference type="SUPFAM" id="SSF47384">
    <property type="entry name" value="Homodimeric domain of signal transducing histidine kinase"/>
    <property type="match status" value="1"/>
</dbReference>
<dbReference type="PRINTS" id="PR00344">
    <property type="entry name" value="BCTRLSENSOR"/>
</dbReference>
<keyword evidence="10" id="KW-0067">ATP-binding</keyword>
<feature type="domain" description="Histidine kinase" evidence="19">
    <location>
        <begin position="568"/>
        <end position="788"/>
    </location>
</feature>
<sequence length="1160" mass="127733">MSDASALWLGAVFDQLPDAALIIDPGSLRILACNQLAAKILRYQKDSLLNKEINEIESSIQAVFYWDQVKAGEYNETDSQDGYYQCCDGEVIAISKRSKPIVVDDRPLILVAFQAADQAHSAEQALLRTTSLLSATLEATADGILVTRTDGGISNINHRLAEMWQIPPALLNAGVDKDVLDFMRAQLPDANRSLLDLDDIDDQATTHPCNLDLLDGRHFECQMTPLIVQGRVSGRVYSFHDVTRRRLDEAKIRESEERFRNVFNNSPMMICLVSFPDGKIIDMNEACRRAYRVDRYHVPDWPATELDVWADSDERDLYIYQLQAEGEVRNFEAVMRRRDGSLFPVQYSANLLSLRNGQLSLLSMQDISTRKQAERMQHVQHTISEAAHSASDINDLCQRLHMIVNEQIPAQNLFVALAEGDRSASAQFSYPYVVDEQQQGEAPSELTRALAASVYCAGNPQLFTEHALKSLFDADLSERPQTWPSAWLGVPLMSNQQCIGVVGVSSYAPGMRYTDRDEALLQFVANQVNMVMERKQAEAQQRLLDETLQQRNVELEKASRVKSEFLANMSHEIRTPMNAIIGLSRLCLGTDLNAQQRDYVEKVFHAGSSLLGIINDILDISKVEAGKLELEAIPFSLDAVFDNLRNLVSTRVQEKGLQLVIERNDDRPRLLGDPLRLGQVLLNLVGNAIKFTERGEVRIGVRQVDAQDQGVTLEFSVKDSGIGMSEAHRQRLFQPFSQADASTTRKYGGTGLGLAISKNLVELMGGQIEVDSELGSGTCFRFSARFGLVTGERLEAGEARPVGALSFDVEACLRGRHVLLVEDNLINQQIAREWLAKAGLQVSLASNGREALDTLASQAFDWVLMDLQMPEMDGFEATRRIREQAHFKDLPVIAMTANAMASDRQACLAAGMNDHLPKPIDPDQLFRTLAHWMPQQPAIEPGDTIATACSVEPAVSGMALPAQLPGIDLERALSNTGGNASLLRSLLQIFLRDHGEDEKRIRQALDSGDHALAQRLAHTLKGIAGSLAAEPLHLAAKQLDQALRQQAQPQCGALLKALETALDPLICGLRDALAESASAPAPAGKSLDHAALLEMIEAIGQRVAEFDPEAETIAAELCRQCGDHAATASADLLARQLAAYDFEAAGATLQQLRQALETAS</sequence>
<dbReference type="Pfam" id="PF00072">
    <property type="entry name" value="Response_reg"/>
    <property type="match status" value="1"/>
</dbReference>
<dbReference type="Gene3D" id="3.30.450.20">
    <property type="entry name" value="PAS domain"/>
    <property type="match status" value="3"/>
</dbReference>
<comment type="subunit">
    <text evidence="15">At low DSF concentrations, interacts with RpfF.</text>
</comment>
<evidence type="ECO:0000256" key="1">
    <source>
        <dbReference type="ARBA" id="ARBA00000085"/>
    </source>
</evidence>
<keyword evidence="24" id="KW-1185">Reference proteome</keyword>
<organism evidence="23 24">
    <name type="scientific">Pseudomarimonas arenosa</name>
    <dbReference type="NCBI Taxonomy" id="2774145"/>
    <lineage>
        <taxon>Bacteria</taxon>
        <taxon>Pseudomonadati</taxon>
        <taxon>Pseudomonadota</taxon>
        <taxon>Gammaproteobacteria</taxon>
        <taxon>Lysobacterales</taxon>
        <taxon>Lysobacteraceae</taxon>
        <taxon>Pseudomarimonas</taxon>
    </lineage>
</organism>
<evidence type="ECO:0000259" key="21">
    <source>
        <dbReference type="PROSITE" id="PS50113"/>
    </source>
</evidence>
<dbReference type="CDD" id="cd17546">
    <property type="entry name" value="REC_hyHK_CKI1_RcsC-like"/>
    <property type="match status" value="1"/>
</dbReference>
<dbReference type="SMART" id="SM00388">
    <property type="entry name" value="HisKA"/>
    <property type="match status" value="1"/>
</dbReference>
<dbReference type="InterPro" id="IPR000700">
    <property type="entry name" value="PAS-assoc_C"/>
</dbReference>
<dbReference type="InterPro" id="IPR011006">
    <property type="entry name" value="CheY-like_superfamily"/>
</dbReference>
<dbReference type="InterPro" id="IPR001789">
    <property type="entry name" value="Sig_transdc_resp-reg_receiver"/>
</dbReference>
<dbReference type="Pfam" id="PF13426">
    <property type="entry name" value="PAS_9"/>
    <property type="match status" value="1"/>
</dbReference>
<keyword evidence="13" id="KW-0843">Virulence</keyword>
<dbReference type="Proteomes" id="UP000613768">
    <property type="component" value="Unassembled WGS sequence"/>
</dbReference>
<evidence type="ECO:0000256" key="13">
    <source>
        <dbReference type="ARBA" id="ARBA00023026"/>
    </source>
</evidence>
<dbReference type="InterPro" id="IPR003661">
    <property type="entry name" value="HisK_dim/P_dom"/>
</dbReference>
<comment type="subcellular location">
    <subcellularLocation>
        <location evidence="2">Cell inner membrane</location>
        <topology evidence="2">Multi-pass membrane protein</topology>
    </subcellularLocation>
</comment>
<evidence type="ECO:0000313" key="24">
    <source>
        <dbReference type="Proteomes" id="UP000613768"/>
    </source>
</evidence>
<comment type="caution">
    <text evidence="23">The sequence shown here is derived from an EMBL/GenBank/DDBJ whole genome shotgun (WGS) entry which is preliminary data.</text>
</comment>
<dbReference type="InterPro" id="IPR005467">
    <property type="entry name" value="His_kinase_dom"/>
</dbReference>
<dbReference type="InterPro" id="IPR000014">
    <property type="entry name" value="PAS"/>
</dbReference>
<evidence type="ECO:0000313" key="23">
    <source>
        <dbReference type="EMBL" id="MBD8524287.1"/>
    </source>
</evidence>
<dbReference type="EC" id="2.7.13.3" evidence="3"/>
<evidence type="ECO:0000259" key="20">
    <source>
        <dbReference type="PROSITE" id="PS50110"/>
    </source>
</evidence>
<dbReference type="PANTHER" id="PTHR45339:SF1">
    <property type="entry name" value="HYBRID SIGNAL TRANSDUCTION HISTIDINE KINASE J"/>
    <property type="match status" value="1"/>
</dbReference>
<dbReference type="Gene3D" id="1.10.287.130">
    <property type="match status" value="1"/>
</dbReference>
<dbReference type="Gene3D" id="1.20.120.160">
    <property type="entry name" value="HPT domain"/>
    <property type="match status" value="1"/>
</dbReference>
<keyword evidence="7" id="KW-0812">Transmembrane</keyword>
<dbReference type="CDD" id="cd00082">
    <property type="entry name" value="HisKA"/>
    <property type="match status" value="1"/>
</dbReference>
<dbReference type="SUPFAM" id="SSF55781">
    <property type="entry name" value="GAF domain-like"/>
    <property type="match status" value="1"/>
</dbReference>
<feature type="domain" description="Response regulatory" evidence="20">
    <location>
        <begin position="817"/>
        <end position="933"/>
    </location>
</feature>
<keyword evidence="14" id="KW-0472">Membrane</keyword>
<dbReference type="EMBL" id="JACYTR010000001">
    <property type="protein sequence ID" value="MBD8524287.1"/>
    <property type="molecule type" value="Genomic_DNA"/>
</dbReference>
<dbReference type="PROSITE" id="PS50110">
    <property type="entry name" value="RESPONSE_REGULATORY"/>
    <property type="match status" value="1"/>
</dbReference>
<protein>
    <recommendedName>
        <fullName evidence="16">Sensory/regulatory protein RpfC</fullName>
        <ecNumber evidence="3">2.7.13.3</ecNumber>
    </recommendedName>
</protein>
<dbReference type="InterPro" id="IPR029016">
    <property type="entry name" value="GAF-like_dom_sf"/>
</dbReference>
<dbReference type="Pfam" id="PF01627">
    <property type="entry name" value="Hpt"/>
    <property type="match status" value="1"/>
</dbReference>
<evidence type="ECO:0000256" key="14">
    <source>
        <dbReference type="ARBA" id="ARBA00023136"/>
    </source>
</evidence>
<dbReference type="Pfam" id="PF13188">
    <property type="entry name" value="PAS_8"/>
    <property type="match status" value="1"/>
</dbReference>
<dbReference type="Pfam" id="PF00512">
    <property type="entry name" value="HisKA"/>
    <property type="match status" value="1"/>
</dbReference>
<dbReference type="GO" id="GO:0005524">
    <property type="term" value="F:ATP binding"/>
    <property type="evidence" value="ECO:0007669"/>
    <property type="project" value="UniProtKB-KW"/>
</dbReference>
<dbReference type="Gene3D" id="3.30.565.10">
    <property type="entry name" value="Histidine kinase-like ATPase, C-terminal domain"/>
    <property type="match status" value="1"/>
</dbReference>
<dbReference type="SMART" id="SM00065">
    <property type="entry name" value="GAF"/>
    <property type="match status" value="1"/>
</dbReference>
<keyword evidence="4" id="KW-1003">Cell membrane</keyword>
<dbReference type="InterPro" id="IPR036641">
    <property type="entry name" value="HPT_dom_sf"/>
</dbReference>
<dbReference type="SUPFAM" id="SSF55785">
    <property type="entry name" value="PYP-like sensor domain (PAS domain)"/>
    <property type="match status" value="3"/>
</dbReference>
<dbReference type="PROSITE" id="PS50113">
    <property type="entry name" value="PAC"/>
    <property type="match status" value="1"/>
</dbReference>
<dbReference type="GO" id="GO:0000155">
    <property type="term" value="F:phosphorelay sensor kinase activity"/>
    <property type="evidence" value="ECO:0007669"/>
    <property type="project" value="InterPro"/>
</dbReference>
<evidence type="ECO:0000256" key="10">
    <source>
        <dbReference type="ARBA" id="ARBA00022840"/>
    </source>
</evidence>
<keyword evidence="6" id="KW-0808">Transferase</keyword>
<dbReference type="Gene3D" id="3.30.450.40">
    <property type="match status" value="1"/>
</dbReference>
<dbReference type="InterPro" id="IPR003594">
    <property type="entry name" value="HATPase_dom"/>
</dbReference>
<evidence type="ECO:0000256" key="18">
    <source>
        <dbReference type="PROSITE-ProRule" id="PRU00169"/>
    </source>
</evidence>
<dbReference type="FunFam" id="1.10.287.130:FF:000002">
    <property type="entry name" value="Two-component osmosensing histidine kinase"/>
    <property type="match status" value="1"/>
</dbReference>
<evidence type="ECO:0000259" key="22">
    <source>
        <dbReference type="PROSITE" id="PS50894"/>
    </source>
</evidence>
<dbReference type="SMART" id="SM00448">
    <property type="entry name" value="REC"/>
    <property type="match status" value="1"/>
</dbReference>
<proteinExistence type="predicted"/>
<dbReference type="InterPro" id="IPR008207">
    <property type="entry name" value="Sig_transdc_His_kin_Hpt_dom"/>
</dbReference>
<evidence type="ECO:0000256" key="7">
    <source>
        <dbReference type="ARBA" id="ARBA00022692"/>
    </source>
</evidence>
<dbReference type="CDD" id="cd00130">
    <property type="entry name" value="PAS"/>
    <property type="match status" value="1"/>
</dbReference>
<dbReference type="InterPro" id="IPR004358">
    <property type="entry name" value="Sig_transdc_His_kin-like_C"/>
</dbReference>
<evidence type="ECO:0000256" key="9">
    <source>
        <dbReference type="ARBA" id="ARBA00022777"/>
    </source>
</evidence>
<feature type="domain" description="HPt" evidence="22">
    <location>
        <begin position="979"/>
        <end position="1072"/>
    </location>
</feature>
<keyword evidence="5 18" id="KW-0597">Phosphoprotein</keyword>
<dbReference type="Pfam" id="PF01590">
    <property type="entry name" value="GAF"/>
    <property type="match status" value="1"/>
</dbReference>
<dbReference type="Gene3D" id="3.40.50.2300">
    <property type="match status" value="1"/>
</dbReference>
<dbReference type="SMART" id="SM00091">
    <property type="entry name" value="PAS"/>
    <property type="match status" value="3"/>
</dbReference>